<protein>
    <submittedName>
        <fullName evidence="2">Uncharacterized protein</fullName>
    </submittedName>
</protein>
<evidence type="ECO:0000313" key="2">
    <source>
        <dbReference type="RefSeq" id="XP_067171777.1"/>
    </source>
</evidence>
<dbReference type="GeneID" id="106490859"/>
<accession>A0ABM4G3J4</accession>
<dbReference type="Proteomes" id="UP001652627">
    <property type="component" value="Chromosome Z"/>
</dbReference>
<organism evidence="1 2">
    <name type="scientific">Apteryx mantelli</name>
    <name type="common">North Island brown kiwi</name>
    <dbReference type="NCBI Taxonomy" id="2696672"/>
    <lineage>
        <taxon>Eukaryota</taxon>
        <taxon>Metazoa</taxon>
        <taxon>Chordata</taxon>
        <taxon>Craniata</taxon>
        <taxon>Vertebrata</taxon>
        <taxon>Euteleostomi</taxon>
        <taxon>Archelosauria</taxon>
        <taxon>Archosauria</taxon>
        <taxon>Dinosauria</taxon>
        <taxon>Saurischia</taxon>
        <taxon>Theropoda</taxon>
        <taxon>Coelurosauria</taxon>
        <taxon>Aves</taxon>
        <taxon>Palaeognathae</taxon>
        <taxon>Apterygiformes</taxon>
        <taxon>Apterygidae</taxon>
        <taxon>Apteryx</taxon>
    </lineage>
</organism>
<sequence length="110" mass="12317">MNFVQERSESCIVMMPRTVALVMVYNGYAITHHGASDLEGRRRLILPGSPPLICNVQRLSEAQVLPKRRPCLGEGEGGSLVSISGEQERVMRQAVRTHCLPYLVKKTREI</sequence>
<proteinExistence type="predicted"/>
<evidence type="ECO:0000313" key="1">
    <source>
        <dbReference type="Proteomes" id="UP001652627"/>
    </source>
</evidence>
<keyword evidence="1" id="KW-1185">Reference proteome</keyword>
<gene>
    <name evidence="2" type="primary">LOC106490859</name>
</gene>
<reference evidence="2" key="1">
    <citation type="submission" date="2025-08" db="UniProtKB">
        <authorList>
            <consortium name="RefSeq"/>
        </authorList>
    </citation>
    <scope>IDENTIFICATION</scope>
    <source>
        <tissue evidence="2">Blood</tissue>
    </source>
</reference>
<name>A0ABM4G3J4_9AVES</name>
<dbReference type="RefSeq" id="XP_067171777.1">
    <property type="nucleotide sequence ID" value="XM_067315676.1"/>
</dbReference>